<dbReference type="Proteomes" id="UP000507470">
    <property type="component" value="Unassembled WGS sequence"/>
</dbReference>
<evidence type="ECO:0000313" key="1">
    <source>
        <dbReference type="EMBL" id="CAC5416298.1"/>
    </source>
</evidence>
<sequence>MEPLLKEQISSLRERNSLSYGLSEGGDKEDLAVIDEKANFESNLSGVCHLYCTLLAAKWKPMHILMDNRDKEREETTNEEERADFYMNIRSKEIKTLNIKKRKAYERDTIWKRRSERRMKRRQEKAKKPSDTLHLLVYCWRLILHRRKNQVNTMG</sequence>
<evidence type="ECO:0000313" key="2">
    <source>
        <dbReference type="Proteomes" id="UP000507470"/>
    </source>
</evidence>
<proteinExistence type="predicted"/>
<keyword evidence="2" id="KW-1185">Reference proteome</keyword>
<organism evidence="1 2">
    <name type="scientific">Mytilus coruscus</name>
    <name type="common">Sea mussel</name>
    <dbReference type="NCBI Taxonomy" id="42192"/>
    <lineage>
        <taxon>Eukaryota</taxon>
        <taxon>Metazoa</taxon>
        <taxon>Spiralia</taxon>
        <taxon>Lophotrochozoa</taxon>
        <taxon>Mollusca</taxon>
        <taxon>Bivalvia</taxon>
        <taxon>Autobranchia</taxon>
        <taxon>Pteriomorphia</taxon>
        <taxon>Mytilida</taxon>
        <taxon>Mytiloidea</taxon>
        <taxon>Mytilidae</taxon>
        <taxon>Mytilinae</taxon>
        <taxon>Mytilus</taxon>
    </lineage>
</organism>
<dbReference type="AlphaFoldDB" id="A0A6J8E844"/>
<accession>A0A6J8E844</accession>
<protein>
    <submittedName>
        <fullName evidence="1">Uncharacterized protein</fullName>
    </submittedName>
</protein>
<dbReference type="EMBL" id="CACVKT020008622">
    <property type="protein sequence ID" value="CAC5416298.1"/>
    <property type="molecule type" value="Genomic_DNA"/>
</dbReference>
<gene>
    <name evidence="1" type="ORF">MCOR_48934</name>
</gene>
<reference evidence="1 2" key="1">
    <citation type="submission" date="2020-06" db="EMBL/GenBank/DDBJ databases">
        <authorList>
            <person name="Li R."/>
            <person name="Bekaert M."/>
        </authorList>
    </citation>
    <scope>NUCLEOTIDE SEQUENCE [LARGE SCALE GENOMIC DNA]</scope>
    <source>
        <strain evidence="2">wild</strain>
    </source>
</reference>
<name>A0A6J8E844_MYTCO</name>